<gene>
    <name evidence="3" type="ORF">ED733_008274</name>
    <name evidence="2" type="ORF">NOR_02957</name>
</gene>
<dbReference type="OMA" id="QKFANSK"/>
<dbReference type="OrthoDB" id="4941014at2759"/>
<proteinExistence type="predicted"/>
<evidence type="ECO:0000313" key="3">
    <source>
        <dbReference type="EMBL" id="TWU78989.1"/>
    </source>
</evidence>
<comment type="caution">
    <text evidence="2">The sequence shown here is derived from an EMBL/GenBank/DDBJ whole genome shotgun (WGS) entry which is preliminary data.</text>
</comment>
<evidence type="ECO:0000313" key="2">
    <source>
        <dbReference type="EMBL" id="OAA46204.1"/>
    </source>
</evidence>
<feature type="compositionally biased region" description="Basic and acidic residues" evidence="1">
    <location>
        <begin position="171"/>
        <end position="181"/>
    </location>
</feature>
<feature type="compositionally biased region" description="Low complexity" evidence="1">
    <location>
        <begin position="143"/>
        <end position="154"/>
    </location>
</feature>
<reference evidence="5" key="2">
    <citation type="submission" date="2018-12" db="EMBL/GenBank/DDBJ databases">
        <title>The complete genome of Metarhizium rileyi, a key fungal pathogen of Lepidoptera.</title>
        <authorList>
            <person name="Binneck E."/>
            <person name="Lastra C.C.L."/>
            <person name="Sosa-Gomez D.R."/>
        </authorList>
    </citation>
    <scope>NUCLEOTIDE SEQUENCE [LARGE SCALE GENOMIC DNA]</scope>
    <source>
        <strain evidence="5">Cep018-CH2</strain>
    </source>
</reference>
<keyword evidence="4" id="KW-1185">Reference proteome</keyword>
<evidence type="ECO:0000313" key="4">
    <source>
        <dbReference type="Proteomes" id="UP000243498"/>
    </source>
</evidence>
<evidence type="ECO:0000256" key="1">
    <source>
        <dbReference type="SAM" id="MobiDB-lite"/>
    </source>
</evidence>
<accession>A0A167G644</accession>
<dbReference type="Proteomes" id="UP000243498">
    <property type="component" value="Unassembled WGS sequence"/>
</dbReference>
<sequence length="181" mass="19815">MPDKPPPLPVAADHLAISNRLSMLLADRSSLVKKLVPARTHTRAHEDVLLLGSPANQGVGYVPEATANTTNNTRQDAFLRGKLLGGRRLGAVGRTLRSRRDGSESDEEEGRGSLGKRKRPRKARDRDVDRDVNVDEIPESEAEAGAGDALEGVAQTTEDKPKRKKRRKNKNKNDKVEGGRD</sequence>
<dbReference type="EMBL" id="AZHC01000007">
    <property type="protein sequence ID" value="OAA46204.1"/>
    <property type="molecule type" value="Genomic_DNA"/>
</dbReference>
<dbReference type="Proteomes" id="UP000317257">
    <property type="component" value="Unassembled WGS sequence"/>
</dbReference>
<dbReference type="EMBL" id="SBHS01000001">
    <property type="protein sequence ID" value="TWU78989.1"/>
    <property type="molecule type" value="Genomic_DNA"/>
</dbReference>
<reference evidence="3" key="3">
    <citation type="journal article" date="2019" name="Microbiol. Resour. Announc.">
        <title>Genome Sequence of Metarhizium rileyi, a Microbial Control Agent for Lepidoptera.</title>
        <authorList>
            <person name="Binneck E."/>
            <person name="Lastra C.C.L."/>
            <person name="Sosa-Gomez D.R."/>
        </authorList>
    </citation>
    <scope>NUCLEOTIDE SEQUENCE</scope>
    <source>
        <strain evidence="3">Cep018-CH2</strain>
    </source>
</reference>
<name>A0A167G644_METRR</name>
<accession>A0A5C6GPQ2</accession>
<organism evidence="2 4">
    <name type="scientific">Metarhizium rileyi (strain RCEF 4871)</name>
    <name type="common">Nomuraea rileyi</name>
    <dbReference type="NCBI Taxonomy" id="1649241"/>
    <lineage>
        <taxon>Eukaryota</taxon>
        <taxon>Fungi</taxon>
        <taxon>Dikarya</taxon>
        <taxon>Ascomycota</taxon>
        <taxon>Pezizomycotina</taxon>
        <taxon>Sordariomycetes</taxon>
        <taxon>Hypocreomycetidae</taxon>
        <taxon>Hypocreales</taxon>
        <taxon>Clavicipitaceae</taxon>
        <taxon>Metarhizium</taxon>
    </lineage>
</organism>
<feature type="compositionally biased region" description="Basic and acidic residues" evidence="1">
    <location>
        <begin position="124"/>
        <end position="133"/>
    </location>
</feature>
<evidence type="ECO:0000313" key="5">
    <source>
        <dbReference type="Proteomes" id="UP000317257"/>
    </source>
</evidence>
<protein>
    <submittedName>
        <fullName evidence="2">Uncharacterized protein</fullName>
    </submittedName>
</protein>
<reference evidence="2 4" key="1">
    <citation type="journal article" date="2016" name="Genome Biol. Evol.">
        <title>Divergent and convergent evolution of fungal pathogenicity.</title>
        <authorList>
            <person name="Shang Y."/>
            <person name="Xiao G."/>
            <person name="Zheng P."/>
            <person name="Cen K."/>
            <person name="Zhan S."/>
            <person name="Wang C."/>
        </authorList>
    </citation>
    <scope>NUCLEOTIDE SEQUENCE [LARGE SCALE GENOMIC DNA]</scope>
    <source>
        <strain evidence="2 4">RCEF 4871</strain>
    </source>
</reference>
<feature type="compositionally biased region" description="Basic residues" evidence="1">
    <location>
        <begin position="114"/>
        <end position="123"/>
    </location>
</feature>
<feature type="region of interest" description="Disordered" evidence="1">
    <location>
        <begin position="90"/>
        <end position="181"/>
    </location>
</feature>
<dbReference type="AlphaFoldDB" id="A0A167G644"/>